<dbReference type="PANTHER" id="PTHR42037">
    <property type="match status" value="1"/>
</dbReference>
<dbReference type="InterPro" id="IPR027796">
    <property type="entry name" value="OTT_1508_deam-like"/>
</dbReference>
<accession>A0AAE0NQJ5</accession>
<dbReference type="AlphaFoldDB" id="A0AAE0NQJ5"/>
<evidence type="ECO:0000313" key="1">
    <source>
        <dbReference type="EMBL" id="KAK3385820.1"/>
    </source>
</evidence>
<dbReference type="PANTHER" id="PTHR42037:SF1">
    <property type="match status" value="1"/>
</dbReference>
<gene>
    <name evidence="1" type="ORF">B0H63DRAFT_187846</name>
</gene>
<proteinExistence type="predicted"/>
<organism evidence="1 2">
    <name type="scientific">Podospora didyma</name>
    <dbReference type="NCBI Taxonomy" id="330526"/>
    <lineage>
        <taxon>Eukaryota</taxon>
        <taxon>Fungi</taxon>
        <taxon>Dikarya</taxon>
        <taxon>Ascomycota</taxon>
        <taxon>Pezizomycotina</taxon>
        <taxon>Sordariomycetes</taxon>
        <taxon>Sordariomycetidae</taxon>
        <taxon>Sordariales</taxon>
        <taxon>Podosporaceae</taxon>
        <taxon>Podospora</taxon>
    </lineage>
</organism>
<comment type="caution">
    <text evidence="1">The sequence shown here is derived from an EMBL/GenBank/DDBJ whole genome shotgun (WGS) entry which is preliminary data.</text>
</comment>
<dbReference type="Proteomes" id="UP001285441">
    <property type="component" value="Unassembled WGS sequence"/>
</dbReference>
<sequence length="591" mass="65789">MATSSTAVPLGSSISRRFYEPAVLYACLTKVHVMHKSTKAPDLETTAGKSNREAFYIFVDKLAQICDSKRGGDTVTAVAVLQHGRFEYRFTSNKRSQTALDETTEYLTDILQTLGEASDYEIIDGSSHQEAISALLLEKILKFNAPRIRFYVKVVVKSLEYCIRSASQDRSVSAILVERCLRELEPFARSLNEVAANGTNEFARHGLNLLHAIDERFYKLEGFIKAKASVDPDADHGNPWANLRHSIGRLQSYVIAVDVLISARKQWPQIFGDFFVTAVPSSKPGNTPNLNAAIKSSCKKGDEKKPTGPAFSIIGRMTSDPTEMETYRHHGKKLQAMGLDQEILKVVKEGFRPVVHAEVHLLDALLRDDQGRLPLDERPPRFFGEAEFGRYIGASKPTCQLCSHYFKAHPLGVEVRPPHPNFYLPWRPPHVYKSDSGEAAAVKARNKILEQMIVNIRDATFKTIKDMAAPWRKNDSSDTPSSNPFQRGLMDVPATLSMMAHPSRSVLPATTGPQWSVADEYDDNDELVARMGQLAVHSGQDLRYAERGYYECDVGQDWESVAEADDHGATEGCDYLQLSDDEDDLGGGAYV</sequence>
<keyword evidence="2" id="KW-1185">Reference proteome</keyword>
<dbReference type="EMBL" id="JAULSW010000004">
    <property type="protein sequence ID" value="KAK3385820.1"/>
    <property type="molecule type" value="Genomic_DNA"/>
</dbReference>
<dbReference type="Pfam" id="PF14441">
    <property type="entry name" value="OTT_1508_deam"/>
    <property type="match status" value="1"/>
</dbReference>
<reference evidence="1" key="2">
    <citation type="submission" date="2023-06" db="EMBL/GenBank/DDBJ databases">
        <authorList>
            <consortium name="Lawrence Berkeley National Laboratory"/>
            <person name="Haridas S."/>
            <person name="Hensen N."/>
            <person name="Bonometti L."/>
            <person name="Westerberg I."/>
            <person name="Brannstrom I.O."/>
            <person name="Guillou S."/>
            <person name="Cros-Aarteil S."/>
            <person name="Calhoun S."/>
            <person name="Kuo A."/>
            <person name="Mondo S."/>
            <person name="Pangilinan J."/>
            <person name="Riley R."/>
            <person name="LaButti K."/>
            <person name="Andreopoulos B."/>
            <person name="Lipzen A."/>
            <person name="Chen C."/>
            <person name="Yanf M."/>
            <person name="Daum C."/>
            <person name="Ng V."/>
            <person name="Clum A."/>
            <person name="Steindorff A."/>
            <person name="Ohm R."/>
            <person name="Martin F."/>
            <person name="Silar P."/>
            <person name="Natvig D."/>
            <person name="Lalanne C."/>
            <person name="Gautier V."/>
            <person name="Ament-velasquez S.L."/>
            <person name="Kruys A."/>
            <person name="Hutchinson M.I."/>
            <person name="Powell A.J."/>
            <person name="Barry K."/>
            <person name="Miller A.N."/>
            <person name="Grigoriev I.V."/>
            <person name="Debuchy R."/>
            <person name="Gladieux P."/>
            <person name="Thoren M.H."/>
            <person name="Johannesson H."/>
        </authorList>
    </citation>
    <scope>NUCLEOTIDE SEQUENCE</scope>
    <source>
        <strain evidence="1">CBS 232.78</strain>
    </source>
</reference>
<name>A0AAE0NQJ5_9PEZI</name>
<evidence type="ECO:0000313" key="2">
    <source>
        <dbReference type="Proteomes" id="UP001285441"/>
    </source>
</evidence>
<protein>
    <submittedName>
        <fullName evidence="1">Uncharacterized protein</fullName>
    </submittedName>
</protein>
<reference evidence="1" key="1">
    <citation type="journal article" date="2023" name="Mol. Phylogenet. Evol.">
        <title>Genome-scale phylogeny and comparative genomics of the fungal order Sordariales.</title>
        <authorList>
            <person name="Hensen N."/>
            <person name="Bonometti L."/>
            <person name="Westerberg I."/>
            <person name="Brannstrom I.O."/>
            <person name="Guillou S."/>
            <person name="Cros-Aarteil S."/>
            <person name="Calhoun S."/>
            <person name="Haridas S."/>
            <person name="Kuo A."/>
            <person name="Mondo S."/>
            <person name="Pangilinan J."/>
            <person name="Riley R."/>
            <person name="LaButti K."/>
            <person name="Andreopoulos B."/>
            <person name="Lipzen A."/>
            <person name="Chen C."/>
            <person name="Yan M."/>
            <person name="Daum C."/>
            <person name="Ng V."/>
            <person name="Clum A."/>
            <person name="Steindorff A."/>
            <person name="Ohm R.A."/>
            <person name="Martin F."/>
            <person name="Silar P."/>
            <person name="Natvig D.O."/>
            <person name="Lalanne C."/>
            <person name="Gautier V."/>
            <person name="Ament-Velasquez S.L."/>
            <person name="Kruys A."/>
            <person name="Hutchinson M.I."/>
            <person name="Powell A.J."/>
            <person name="Barry K."/>
            <person name="Miller A.N."/>
            <person name="Grigoriev I.V."/>
            <person name="Debuchy R."/>
            <person name="Gladieux P."/>
            <person name="Hiltunen Thoren M."/>
            <person name="Johannesson H."/>
        </authorList>
    </citation>
    <scope>NUCLEOTIDE SEQUENCE</scope>
    <source>
        <strain evidence="1">CBS 232.78</strain>
    </source>
</reference>